<dbReference type="PROSITE" id="PS51257">
    <property type="entry name" value="PROKAR_LIPOPROTEIN"/>
    <property type="match status" value="1"/>
</dbReference>
<evidence type="ECO:0000256" key="6">
    <source>
        <dbReference type="ARBA" id="ARBA00032162"/>
    </source>
</evidence>
<dbReference type="InterPro" id="IPR020084">
    <property type="entry name" value="NUDIX_hydrolase_CS"/>
</dbReference>
<sequence length="293" mass="33263">MIYNSIKKIKKSNIIIVTSAIIGSYSCFALVNKESKLKNYLELIEKDKNILGNSQNGEIQIIDSVNEILKIQEKRKQDFINKGLSLDKAEDYSKVGIVSEDPYWYWLRDAIKTDRGTGTYNRLLWKSSLNGAPGVAMLPILPNGKFLFISAYRHATRSWELELSRGGRENNENEIAAAQRELLEETGYKVKVNMEKESIQLLGKVAPDAGTIGSVIPVYFMKNLELKEKSIENTETISGNIALSCKETLSAIKSGFYEYKDETNKKKKLFVRDAFITYAILQYINNNPENNCF</sequence>
<dbReference type="GO" id="GO:0006753">
    <property type="term" value="P:nucleoside phosphate metabolic process"/>
    <property type="evidence" value="ECO:0007669"/>
    <property type="project" value="TreeGrafter"/>
</dbReference>
<dbReference type="PANTHER" id="PTHR11839:SF18">
    <property type="entry name" value="NUDIX HYDROLASE DOMAIN-CONTAINING PROTEIN"/>
    <property type="match status" value="1"/>
</dbReference>
<dbReference type="Gene3D" id="3.90.79.10">
    <property type="entry name" value="Nucleoside Triphosphate Pyrophosphohydrolase"/>
    <property type="match status" value="1"/>
</dbReference>
<dbReference type="KEGG" id="sbf:JCM31447_18480"/>
<dbReference type="PROSITE" id="PS00893">
    <property type="entry name" value="NUDIX_BOX"/>
    <property type="match status" value="1"/>
</dbReference>
<dbReference type="GO" id="GO:0016787">
    <property type="term" value="F:hydrolase activity"/>
    <property type="evidence" value="ECO:0007669"/>
    <property type="project" value="UniProtKB-KW"/>
</dbReference>
<keyword evidence="8" id="KW-0812">Transmembrane</keyword>
<comment type="catalytic activity">
    <reaction evidence="1">
        <text>GDP-alpha-D-mannose + H2O = alpha-D-mannose 1-phosphate + GMP + 2 H(+)</text>
        <dbReference type="Rhea" id="RHEA:27978"/>
        <dbReference type="ChEBI" id="CHEBI:15377"/>
        <dbReference type="ChEBI" id="CHEBI:15378"/>
        <dbReference type="ChEBI" id="CHEBI:57527"/>
        <dbReference type="ChEBI" id="CHEBI:58115"/>
        <dbReference type="ChEBI" id="CHEBI:58409"/>
    </reaction>
</comment>
<dbReference type="InterPro" id="IPR015797">
    <property type="entry name" value="NUDIX_hydrolase-like_dom_sf"/>
</dbReference>
<protein>
    <recommendedName>
        <fullName evidence="4">GDP-mannose pyrophosphatase</fullName>
    </recommendedName>
    <alternativeName>
        <fullName evidence="6">GDP-mannose hydrolase</fullName>
    </alternativeName>
    <alternativeName>
        <fullName evidence="7">GDPMK</fullName>
    </alternativeName>
</protein>
<keyword evidence="8" id="KW-1133">Transmembrane helix</keyword>
<dbReference type="Pfam" id="PF00293">
    <property type="entry name" value="NUDIX"/>
    <property type="match status" value="1"/>
</dbReference>
<comment type="similarity">
    <text evidence="3">Belongs to the Nudix hydrolase family. NudK subfamily.</text>
</comment>
<dbReference type="PANTHER" id="PTHR11839">
    <property type="entry name" value="UDP/ADP-SUGAR PYROPHOSPHATASE"/>
    <property type="match status" value="1"/>
</dbReference>
<accession>A0A4P2VV57</accession>
<dbReference type="AlphaFoldDB" id="A0A4P2VV57"/>
<dbReference type="CDD" id="cd03424">
    <property type="entry name" value="NUDIX_ADPRase_Nudt5_UGPPase_Nudt14"/>
    <property type="match status" value="1"/>
</dbReference>
<dbReference type="RefSeq" id="WP_130609172.1">
    <property type="nucleotide sequence ID" value="NZ_AP019368.1"/>
</dbReference>
<name>A0A4P2VV57_FLUSA</name>
<evidence type="ECO:0000313" key="11">
    <source>
        <dbReference type="Proteomes" id="UP000291236"/>
    </source>
</evidence>
<keyword evidence="5 10" id="KW-0378">Hydrolase</keyword>
<evidence type="ECO:0000256" key="7">
    <source>
        <dbReference type="ARBA" id="ARBA00032272"/>
    </source>
</evidence>
<organism evidence="10 11">
    <name type="scientific">Fluviispira sanaruensis</name>
    <dbReference type="NCBI Taxonomy" id="2493639"/>
    <lineage>
        <taxon>Bacteria</taxon>
        <taxon>Pseudomonadati</taxon>
        <taxon>Bdellovibrionota</taxon>
        <taxon>Oligoflexia</taxon>
        <taxon>Silvanigrellales</taxon>
        <taxon>Silvanigrellaceae</taxon>
        <taxon>Fluviispira</taxon>
    </lineage>
</organism>
<dbReference type="GO" id="GO:0019693">
    <property type="term" value="P:ribose phosphate metabolic process"/>
    <property type="evidence" value="ECO:0007669"/>
    <property type="project" value="TreeGrafter"/>
</dbReference>
<evidence type="ECO:0000256" key="8">
    <source>
        <dbReference type="SAM" id="Phobius"/>
    </source>
</evidence>
<evidence type="ECO:0000256" key="4">
    <source>
        <dbReference type="ARBA" id="ARBA00016377"/>
    </source>
</evidence>
<evidence type="ECO:0000256" key="5">
    <source>
        <dbReference type="ARBA" id="ARBA00022801"/>
    </source>
</evidence>
<keyword evidence="11" id="KW-1185">Reference proteome</keyword>
<dbReference type="OrthoDB" id="5292079at2"/>
<dbReference type="EMBL" id="AP019368">
    <property type="protein sequence ID" value="BBH53405.1"/>
    <property type="molecule type" value="Genomic_DNA"/>
</dbReference>
<gene>
    <name evidence="10" type="ORF">JCM31447_18480</name>
</gene>
<feature type="domain" description="Nudix hydrolase" evidence="9">
    <location>
        <begin position="130"/>
        <end position="276"/>
    </location>
</feature>
<dbReference type="Proteomes" id="UP000291236">
    <property type="component" value="Chromosome"/>
</dbReference>
<evidence type="ECO:0000256" key="2">
    <source>
        <dbReference type="ARBA" id="ARBA00001946"/>
    </source>
</evidence>
<evidence type="ECO:0000313" key="10">
    <source>
        <dbReference type="EMBL" id="BBH53405.1"/>
    </source>
</evidence>
<dbReference type="PROSITE" id="PS51462">
    <property type="entry name" value="NUDIX"/>
    <property type="match status" value="1"/>
</dbReference>
<evidence type="ECO:0000259" key="9">
    <source>
        <dbReference type="PROSITE" id="PS51462"/>
    </source>
</evidence>
<dbReference type="InterPro" id="IPR000086">
    <property type="entry name" value="NUDIX_hydrolase_dom"/>
</dbReference>
<keyword evidence="8" id="KW-0472">Membrane</keyword>
<comment type="cofactor">
    <cofactor evidence="2">
        <name>Mg(2+)</name>
        <dbReference type="ChEBI" id="CHEBI:18420"/>
    </cofactor>
</comment>
<proteinExistence type="inferred from homology"/>
<evidence type="ECO:0000256" key="1">
    <source>
        <dbReference type="ARBA" id="ARBA00000847"/>
    </source>
</evidence>
<dbReference type="SUPFAM" id="SSF55811">
    <property type="entry name" value="Nudix"/>
    <property type="match status" value="1"/>
</dbReference>
<reference evidence="10 11" key="1">
    <citation type="submission" date="2018-12" db="EMBL/GenBank/DDBJ databases">
        <title>Rubrispira sanarue gen. nov., sp., nov., a member of the order Silvanigrellales, isolated from a brackish lake in Hamamatsu Japan.</title>
        <authorList>
            <person name="Maejima Y."/>
            <person name="Iino T."/>
            <person name="Muraguchi Y."/>
            <person name="Fukuda K."/>
            <person name="Nojiri H."/>
            <person name="Ohkuma M."/>
            <person name="Moriuchi R."/>
            <person name="Dohra H."/>
            <person name="Kimbara K."/>
            <person name="Shintani M."/>
        </authorList>
    </citation>
    <scope>NUCLEOTIDE SEQUENCE [LARGE SCALE GENOMIC DNA]</scope>
    <source>
        <strain evidence="10 11">RF1110005</strain>
    </source>
</reference>
<evidence type="ECO:0000256" key="3">
    <source>
        <dbReference type="ARBA" id="ARBA00007275"/>
    </source>
</evidence>
<feature type="transmembrane region" description="Helical" evidence="8">
    <location>
        <begin position="12"/>
        <end position="31"/>
    </location>
</feature>